<keyword evidence="2" id="KW-0808">Transferase</keyword>
<dbReference type="AlphaFoldDB" id="A0A7W9WC71"/>
<proteinExistence type="predicted"/>
<sequence>MRILISTWSLQVGGGEVLAMNLAAELHRRGHTVFVFNQRAELIDQALVARLLPPQVQVLSMADKPGESFWAYKINALQQRLGRSATFFQQRQQAYLAECLRRHRIELISSHATVADAICMPVAQQLGIPLVITEHGEYNKFLQEGRRDFAPVLQAAARILTVSRYCQRNLKAAFPGLPALETVYNGVVTTPANAQEARRALHIPSDAFVFGMVARGIEEKGWKYAVQAFQHVKGEAAGRPLYLVLVGGSPYLQQLQAECAADTSIVFTGQVPNPDFYVAGFDVGLLPTYFRAEALPLAIIEYMVSGKPSVATRVGGIPELLESSAGLTGLLVDMEPATYTPQLPMLTAAMRRYYQEADVYASHAQNALEASQQFSIETCAAQYERAFQLAAATSHSPAHV</sequence>
<organism evidence="2 3">
    <name type="scientific">Hymenobacter luteus</name>
    <dbReference type="NCBI Taxonomy" id="1411122"/>
    <lineage>
        <taxon>Bacteria</taxon>
        <taxon>Pseudomonadati</taxon>
        <taxon>Bacteroidota</taxon>
        <taxon>Cytophagia</taxon>
        <taxon>Cytophagales</taxon>
        <taxon>Hymenobacteraceae</taxon>
        <taxon>Hymenobacter</taxon>
    </lineage>
</organism>
<dbReference type="CDD" id="cd03801">
    <property type="entry name" value="GT4_PimA-like"/>
    <property type="match status" value="1"/>
</dbReference>
<evidence type="ECO:0000313" key="3">
    <source>
        <dbReference type="Proteomes" id="UP000532746"/>
    </source>
</evidence>
<dbReference type="Gene3D" id="3.40.50.2000">
    <property type="entry name" value="Glycogen Phosphorylase B"/>
    <property type="match status" value="2"/>
</dbReference>
<gene>
    <name evidence="2" type="ORF">HNQ93_002026</name>
</gene>
<protein>
    <submittedName>
        <fullName evidence="2">Glycosyltransferase involved in cell wall biosynthesis</fullName>
    </submittedName>
</protein>
<reference evidence="2 3" key="1">
    <citation type="submission" date="2020-08" db="EMBL/GenBank/DDBJ databases">
        <title>Genomic Encyclopedia of Type Strains, Phase IV (KMG-IV): sequencing the most valuable type-strain genomes for metagenomic binning, comparative biology and taxonomic classification.</title>
        <authorList>
            <person name="Goeker M."/>
        </authorList>
    </citation>
    <scope>NUCLEOTIDE SEQUENCE [LARGE SCALE GENOMIC DNA]</scope>
    <source>
        <strain evidence="2 3">DSM 26718</strain>
    </source>
</reference>
<dbReference type="RefSeq" id="WP_183402688.1">
    <property type="nucleotide sequence ID" value="NZ_JACHGG010000002.1"/>
</dbReference>
<dbReference type="PANTHER" id="PTHR45947">
    <property type="entry name" value="SULFOQUINOVOSYL TRANSFERASE SQD2"/>
    <property type="match status" value="1"/>
</dbReference>
<evidence type="ECO:0000259" key="1">
    <source>
        <dbReference type="Pfam" id="PF13439"/>
    </source>
</evidence>
<dbReference type="GO" id="GO:0016757">
    <property type="term" value="F:glycosyltransferase activity"/>
    <property type="evidence" value="ECO:0007669"/>
    <property type="project" value="TreeGrafter"/>
</dbReference>
<dbReference type="Proteomes" id="UP000532746">
    <property type="component" value="Unassembled WGS sequence"/>
</dbReference>
<accession>A0A7W9WC71</accession>
<dbReference type="InterPro" id="IPR028098">
    <property type="entry name" value="Glyco_trans_4-like_N"/>
</dbReference>
<dbReference type="SUPFAM" id="SSF53756">
    <property type="entry name" value="UDP-Glycosyltransferase/glycogen phosphorylase"/>
    <property type="match status" value="1"/>
</dbReference>
<keyword evidence="3" id="KW-1185">Reference proteome</keyword>
<dbReference type="InterPro" id="IPR050194">
    <property type="entry name" value="Glycosyltransferase_grp1"/>
</dbReference>
<dbReference type="PANTHER" id="PTHR45947:SF15">
    <property type="entry name" value="TEICHURONIC ACID BIOSYNTHESIS GLYCOSYLTRANSFERASE TUAC-RELATED"/>
    <property type="match status" value="1"/>
</dbReference>
<dbReference type="EMBL" id="JACHGG010000002">
    <property type="protein sequence ID" value="MBB6059180.1"/>
    <property type="molecule type" value="Genomic_DNA"/>
</dbReference>
<evidence type="ECO:0000313" key="2">
    <source>
        <dbReference type="EMBL" id="MBB6059180.1"/>
    </source>
</evidence>
<name>A0A7W9WC71_9BACT</name>
<comment type="caution">
    <text evidence="2">The sequence shown here is derived from an EMBL/GenBank/DDBJ whole genome shotgun (WGS) entry which is preliminary data.</text>
</comment>
<dbReference type="Pfam" id="PF13692">
    <property type="entry name" value="Glyco_trans_1_4"/>
    <property type="match status" value="1"/>
</dbReference>
<dbReference type="Pfam" id="PF13439">
    <property type="entry name" value="Glyco_transf_4"/>
    <property type="match status" value="1"/>
</dbReference>
<feature type="domain" description="Glycosyltransferase subfamily 4-like N-terminal" evidence="1">
    <location>
        <begin position="12"/>
        <end position="189"/>
    </location>
</feature>